<keyword evidence="2" id="KW-1185">Reference proteome</keyword>
<dbReference type="Proteomes" id="UP000789860">
    <property type="component" value="Unassembled WGS sequence"/>
</dbReference>
<comment type="caution">
    <text evidence="1">The sequence shown here is derived from an EMBL/GenBank/DDBJ whole genome shotgun (WGS) entry which is preliminary data.</text>
</comment>
<organism evidence="1 2">
    <name type="scientific">Scutellospora calospora</name>
    <dbReference type="NCBI Taxonomy" id="85575"/>
    <lineage>
        <taxon>Eukaryota</taxon>
        <taxon>Fungi</taxon>
        <taxon>Fungi incertae sedis</taxon>
        <taxon>Mucoromycota</taxon>
        <taxon>Glomeromycotina</taxon>
        <taxon>Glomeromycetes</taxon>
        <taxon>Diversisporales</taxon>
        <taxon>Gigasporaceae</taxon>
        <taxon>Scutellospora</taxon>
    </lineage>
</organism>
<gene>
    <name evidence="1" type="ORF">SCALOS_LOCUS308</name>
</gene>
<evidence type="ECO:0000313" key="2">
    <source>
        <dbReference type="Proteomes" id="UP000789860"/>
    </source>
</evidence>
<evidence type="ECO:0000313" key="1">
    <source>
        <dbReference type="EMBL" id="CAG8436743.1"/>
    </source>
</evidence>
<protein>
    <submittedName>
        <fullName evidence="1">8068_t:CDS:1</fullName>
    </submittedName>
</protein>
<reference evidence="1" key="1">
    <citation type="submission" date="2021-06" db="EMBL/GenBank/DDBJ databases">
        <authorList>
            <person name="Kallberg Y."/>
            <person name="Tangrot J."/>
            <person name="Rosling A."/>
        </authorList>
    </citation>
    <scope>NUCLEOTIDE SEQUENCE</scope>
    <source>
        <strain evidence="1">AU212A</strain>
    </source>
</reference>
<name>A0ACA9JUN5_9GLOM</name>
<dbReference type="EMBL" id="CAJVPM010000143">
    <property type="protein sequence ID" value="CAG8436743.1"/>
    <property type="molecule type" value="Genomic_DNA"/>
</dbReference>
<proteinExistence type="predicted"/>
<sequence length="77" mass="9467">MPRVNRHKHHTCQNNRLFETMKILQECIDFLNSEVRKQKWYSNQLTKELEILRRYLSDLTRRLSLTEYINGDLKEET</sequence>
<accession>A0ACA9JUN5</accession>